<dbReference type="Gene3D" id="1.10.520.40">
    <property type="entry name" value="CRISPR-associated protein Cse2"/>
    <property type="match status" value="1"/>
</dbReference>
<dbReference type="Proteomes" id="UP000323380">
    <property type="component" value="Unassembled WGS sequence"/>
</dbReference>
<dbReference type="InterPro" id="IPR038287">
    <property type="entry name" value="Cse2_sf"/>
</dbReference>
<proteinExistence type="predicted"/>
<accession>A0A5D0NHG1</accession>
<evidence type="ECO:0000313" key="1">
    <source>
        <dbReference type="EMBL" id="TYB43886.1"/>
    </source>
</evidence>
<protein>
    <submittedName>
        <fullName evidence="1">Type I-E CRISPR-associated protein Cse2/CasB</fullName>
    </submittedName>
</protein>
<name>A0A5D0NHG1_9ACTN</name>
<gene>
    <name evidence="1" type="primary">casB</name>
    <name evidence="1" type="ORF">FXF69_23220</name>
</gene>
<keyword evidence="2" id="KW-1185">Reference proteome</keyword>
<dbReference type="NCBIfam" id="TIGR02548">
    <property type="entry name" value="casB_cse2"/>
    <property type="match status" value="1"/>
</dbReference>
<dbReference type="STRING" id="1220554.GCA_001552135_05074"/>
<reference evidence="1 2" key="1">
    <citation type="submission" date="2019-08" db="EMBL/GenBank/DDBJ databases">
        <title>Actinomadura sp. nov. CYP1-5 isolated from mountain soil.</title>
        <authorList>
            <person name="Songsumanus A."/>
            <person name="Kuncharoen N."/>
            <person name="Kudo T."/>
            <person name="Yuki M."/>
            <person name="Igarashi Y."/>
            <person name="Tanasupawat S."/>
        </authorList>
    </citation>
    <scope>NUCLEOTIDE SEQUENCE [LARGE SCALE GENOMIC DNA]</scope>
    <source>
        <strain evidence="1 2">JCM 14158</strain>
    </source>
</reference>
<sequence length="240" mass="26910">MDRRRAGRTPVPQGLGHSPSPPVCRGWLMTSSTTAVRPRWQAELAVVLDAFLVRRNQAVDFDRAGLAACRRGLSKKPMDIPAMFQYIAPVSLAVPARWGPQAQARVEAAAHYTLALYAFHQQSQDRRMHQPSQGRQRTTVGRAAGRLHQALQSTSPEGVDRRFLAAATADSIEEVVGHLRVLVPQLRQHAIPMDYLALAADLESWPVPELRAQTRRRWGLDYRWIPSTEDDQDDTTDTYS</sequence>
<dbReference type="EMBL" id="VSFG01000005">
    <property type="protein sequence ID" value="TYB43886.1"/>
    <property type="molecule type" value="Genomic_DNA"/>
</dbReference>
<dbReference type="InterPro" id="IPR013382">
    <property type="entry name" value="CRISPR-assoc_prot_Cse2"/>
</dbReference>
<organism evidence="1 2">
    <name type="scientific">Actinomadura chibensis</name>
    <dbReference type="NCBI Taxonomy" id="392828"/>
    <lineage>
        <taxon>Bacteria</taxon>
        <taxon>Bacillati</taxon>
        <taxon>Actinomycetota</taxon>
        <taxon>Actinomycetes</taxon>
        <taxon>Streptosporangiales</taxon>
        <taxon>Thermomonosporaceae</taxon>
        <taxon>Actinomadura</taxon>
    </lineage>
</organism>
<comment type="caution">
    <text evidence="1">The sequence shown here is derived from an EMBL/GenBank/DDBJ whole genome shotgun (WGS) entry which is preliminary data.</text>
</comment>
<dbReference type="AlphaFoldDB" id="A0A5D0NHG1"/>
<dbReference type="CDD" id="cd09731">
    <property type="entry name" value="Cse2_I-E"/>
    <property type="match status" value="1"/>
</dbReference>
<evidence type="ECO:0000313" key="2">
    <source>
        <dbReference type="Proteomes" id="UP000323380"/>
    </source>
</evidence>
<dbReference type="Pfam" id="PF09485">
    <property type="entry name" value="CRISPR_Cse2"/>
    <property type="match status" value="1"/>
</dbReference>